<comment type="caution">
    <text evidence="15">The sequence shown here is derived from an EMBL/GenBank/DDBJ whole genome shotgun (WGS) entry which is preliminary data.</text>
</comment>
<accession>A0A2J0KV14</accession>
<dbReference type="PANTHER" id="PTHR43024">
    <property type="entry name" value="UDP-N-ACETYLMURAMOYL-TRIPEPTIDE--D-ALANYL-D-ALANINE LIGASE"/>
    <property type="match status" value="1"/>
</dbReference>
<dbReference type="InterPro" id="IPR000713">
    <property type="entry name" value="Mur_ligase_N"/>
</dbReference>
<evidence type="ECO:0000313" key="16">
    <source>
        <dbReference type="Proteomes" id="UP000230052"/>
    </source>
</evidence>
<keyword evidence="9 10" id="KW-0961">Cell wall biogenesis/degradation</keyword>
<evidence type="ECO:0000256" key="11">
    <source>
        <dbReference type="RuleBase" id="RU004136"/>
    </source>
</evidence>
<evidence type="ECO:0000256" key="2">
    <source>
        <dbReference type="ARBA" id="ARBA00022598"/>
    </source>
</evidence>
<dbReference type="InterPro" id="IPR035911">
    <property type="entry name" value="MurE/MurF_N"/>
</dbReference>
<dbReference type="Gene3D" id="3.90.190.20">
    <property type="entry name" value="Mur ligase, C-terminal domain"/>
    <property type="match status" value="1"/>
</dbReference>
<evidence type="ECO:0000256" key="6">
    <source>
        <dbReference type="ARBA" id="ARBA00022960"/>
    </source>
</evidence>
<dbReference type="Pfam" id="PF02875">
    <property type="entry name" value="Mur_ligase_C"/>
    <property type="match status" value="1"/>
</dbReference>
<dbReference type="NCBIfam" id="TIGR01143">
    <property type="entry name" value="murF"/>
    <property type="match status" value="1"/>
</dbReference>
<dbReference type="Proteomes" id="UP000230052">
    <property type="component" value="Unassembled WGS sequence"/>
</dbReference>
<keyword evidence="2 10" id="KW-0436">Ligase</keyword>
<dbReference type="Pfam" id="PF01225">
    <property type="entry name" value="Mur_ligase"/>
    <property type="match status" value="1"/>
</dbReference>
<dbReference type="Gene3D" id="3.40.1390.10">
    <property type="entry name" value="MurE/MurF, N-terminal domain"/>
    <property type="match status" value="1"/>
</dbReference>
<protein>
    <recommendedName>
        <fullName evidence="10 11">UDP-N-acetylmuramoyl-tripeptide--D-alanyl-D-alanine ligase</fullName>
        <ecNumber evidence="10 11">6.3.2.10</ecNumber>
    </recommendedName>
    <alternativeName>
        <fullName evidence="10">D-alanyl-D-alanine-adding enzyme</fullName>
    </alternativeName>
</protein>
<dbReference type="PANTHER" id="PTHR43024:SF1">
    <property type="entry name" value="UDP-N-ACETYLMURAMOYL-TRIPEPTIDE--D-ALANYL-D-ALANINE LIGASE"/>
    <property type="match status" value="1"/>
</dbReference>
<gene>
    <name evidence="10" type="primary">murF</name>
    <name evidence="15" type="ORF">COS99_04665</name>
</gene>
<dbReference type="GO" id="GO:0008766">
    <property type="term" value="F:UDP-N-acetylmuramoylalanyl-D-glutamyl-2,6-diaminopimelate-D-alanyl-D-alanine ligase activity"/>
    <property type="evidence" value="ECO:0007669"/>
    <property type="project" value="RHEA"/>
</dbReference>
<dbReference type="GO" id="GO:0005737">
    <property type="term" value="C:cytoplasm"/>
    <property type="evidence" value="ECO:0007669"/>
    <property type="project" value="UniProtKB-SubCell"/>
</dbReference>
<dbReference type="GO" id="GO:0005524">
    <property type="term" value="F:ATP binding"/>
    <property type="evidence" value="ECO:0007669"/>
    <property type="project" value="UniProtKB-UniRule"/>
</dbReference>
<evidence type="ECO:0000256" key="3">
    <source>
        <dbReference type="ARBA" id="ARBA00022618"/>
    </source>
</evidence>
<dbReference type="SUPFAM" id="SSF53623">
    <property type="entry name" value="MurD-like peptide ligases, catalytic domain"/>
    <property type="match status" value="1"/>
</dbReference>
<dbReference type="GO" id="GO:0051301">
    <property type="term" value="P:cell division"/>
    <property type="evidence" value="ECO:0007669"/>
    <property type="project" value="UniProtKB-KW"/>
</dbReference>
<dbReference type="InterPro" id="IPR036615">
    <property type="entry name" value="Mur_ligase_C_dom_sf"/>
</dbReference>
<evidence type="ECO:0000259" key="12">
    <source>
        <dbReference type="Pfam" id="PF01225"/>
    </source>
</evidence>
<keyword evidence="8 10" id="KW-0131">Cell cycle</keyword>
<keyword evidence="4 10" id="KW-0547">Nucleotide-binding</keyword>
<dbReference type="GO" id="GO:0008360">
    <property type="term" value="P:regulation of cell shape"/>
    <property type="evidence" value="ECO:0007669"/>
    <property type="project" value="UniProtKB-KW"/>
</dbReference>
<dbReference type="EC" id="6.3.2.10" evidence="10 11"/>
<evidence type="ECO:0000256" key="5">
    <source>
        <dbReference type="ARBA" id="ARBA00022840"/>
    </source>
</evidence>
<evidence type="ECO:0000256" key="1">
    <source>
        <dbReference type="ARBA" id="ARBA00022490"/>
    </source>
</evidence>
<comment type="subcellular location">
    <subcellularLocation>
        <location evidence="10 11">Cytoplasm</location>
    </subcellularLocation>
</comment>
<dbReference type="Pfam" id="PF08245">
    <property type="entry name" value="Mur_ligase_M"/>
    <property type="match status" value="1"/>
</dbReference>
<dbReference type="SUPFAM" id="SSF63418">
    <property type="entry name" value="MurE/MurF N-terminal domain"/>
    <property type="match status" value="1"/>
</dbReference>
<dbReference type="InterPro" id="IPR013221">
    <property type="entry name" value="Mur_ligase_cen"/>
</dbReference>
<keyword evidence="7 10" id="KW-0573">Peptidoglycan synthesis</keyword>
<feature type="domain" description="Mur ligase central" evidence="14">
    <location>
        <begin position="108"/>
        <end position="288"/>
    </location>
</feature>
<evidence type="ECO:0000259" key="14">
    <source>
        <dbReference type="Pfam" id="PF08245"/>
    </source>
</evidence>
<dbReference type="UniPathway" id="UPA00219"/>
<dbReference type="GO" id="GO:0047480">
    <property type="term" value="F:UDP-N-acetylmuramoyl-tripeptide-D-alanyl-D-alanine ligase activity"/>
    <property type="evidence" value="ECO:0007669"/>
    <property type="project" value="UniProtKB-UniRule"/>
</dbReference>
<feature type="binding site" evidence="10">
    <location>
        <begin position="110"/>
        <end position="116"/>
    </location>
    <ligand>
        <name>ATP</name>
        <dbReference type="ChEBI" id="CHEBI:30616"/>
    </ligand>
</feature>
<comment type="pathway">
    <text evidence="10 11">Cell wall biogenesis; peptidoglycan biosynthesis.</text>
</comment>
<dbReference type="Gene3D" id="3.40.1190.10">
    <property type="entry name" value="Mur-like, catalytic domain"/>
    <property type="match status" value="1"/>
</dbReference>
<evidence type="ECO:0000313" key="15">
    <source>
        <dbReference type="EMBL" id="PIU41609.1"/>
    </source>
</evidence>
<evidence type="ECO:0000256" key="7">
    <source>
        <dbReference type="ARBA" id="ARBA00022984"/>
    </source>
</evidence>
<evidence type="ECO:0000256" key="4">
    <source>
        <dbReference type="ARBA" id="ARBA00022741"/>
    </source>
</evidence>
<organism evidence="15 16">
    <name type="scientific">Candidatus Aquitaenariimonas noxiae</name>
    <dbReference type="NCBI Taxonomy" id="1974741"/>
    <lineage>
        <taxon>Bacteria</taxon>
        <taxon>Pseudomonadati</taxon>
        <taxon>Candidatus Omnitrophota</taxon>
        <taxon>Candidatus Aquitaenariimonas</taxon>
    </lineage>
</organism>
<dbReference type="InterPro" id="IPR036565">
    <property type="entry name" value="Mur-like_cat_sf"/>
</dbReference>
<comment type="function">
    <text evidence="10 11">Involved in cell wall formation. Catalyzes the final step in the synthesis of UDP-N-acetylmuramoyl-pentapeptide, the precursor of murein.</text>
</comment>
<dbReference type="AlphaFoldDB" id="A0A2J0KV14"/>
<dbReference type="InterPro" id="IPR051046">
    <property type="entry name" value="MurCDEF_CellWall_CoF430Synth"/>
</dbReference>
<evidence type="ECO:0000259" key="13">
    <source>
        <dbReference type="Pfam" id="PF02875"/>
    </source>
</evidence>
<keyword evidence="3 10" id="KW-0132">Cell division</keyword>
<evidence type="ECO:0000256" key="10">
    <source>
        <dbReference type="HAMAP-Rule" id="MF_02019"/>
    </source>
</evidence>
<keyword evidence="1 10" id="KW-0963">Cytoplasm</keyword>
<dbReference type="GO" id="GO:0009252">
    <property type="term" value="P:peptidoglycan biosynthetic process"/>
    <property type="evidence" value="ECO:0007669"/>
    <property type="project" value="UniProtKB-UniRule"/>
</dbReference>
<dbReference type="SUPFAM" id="SSF53244">
    <property type="entry name" value="MurD-like peptide ligases, peptide-binding domain"/>
    <property type="match status" value="1"/>
</dbReference>
<feature type="domain" description="Mur ligase N-terminal catalytic" evidence="12">
    <location>
        <begin position="25"/>
        <end position="97"/>
    </location>
</feature>
<dbReference type="GO" id="GO:0071555">
    <property type="term" value="P:cell wall organization"/>
    <property type="evidence" value="ECO:0007669"/>
    <property type="project" value="UniProtKB-KW"/>
</dbReference>
<dbReference type="HAMAP" id="MF_02019">
    <property type="entry name" value="MurF"/>
    <property type="match status" value="1"/>
</dbReference>
<comment type="catalytic activity">
    <reaction evidence="10 11">
        <text>D-alanyl-D-alanine + UDP-N-acetyl-alpha-D-muramoyl-L-alanyl-gamma-D-glutamyl-meso-2,6-diaminopimelate + ATP = UDP-N-acetyl-alpha-D-muramoyl-L-alanyl-gamma-D-glutamyl-meso-2,6-diaminopimeloyl-D-alanyl-D-alanine + ADP + phosphate + H(+)</text>
        <dbReference type="Rhea" id="RHEA:28374"/>
        <dbReference type="ChEBI" id="CHEBI:15378"/>
        <dbReference type="ChEBI" id="CHEBI:30616"/>
        <dbReference type="ChEBI" id="CHEBI:43474"/>
        <dbReference type="ChEBI" id="CHEBI:57822"/>
        <dbReference type="ChEBI" id="CHEBI:61386"/>
        <dbReference type="ChEBI" id="CHEBI:83905"/>
        <dbReference type="ChEBI" id="CHEBI:456216"/>
        <dbReference type="EC" id="6.3.2.10"/>
    </reaction>
</comment>
<keyword evidence="5 10" id="KW-0067">ATP-binding</keyword>
<feature type="domain" description="Mur ligase C-terminal" evidence="13">
    <location>
        <begin position="311"/>
        <end position="436"/>
    </location>
</feature>
<proteinExistence type="inferred from homology"/>
<reference evidence="15 16" key="1">
    <citation type="submission" date="2017-09" db="EMBL/GenBank/DDBJ databases">
        <title>Depth-based differentiation of microbial function through sediment-hosted aquifers and enrichment of novel symbionts in the deep terrestrial subsurface.</title>
        <authorList>
            <person name="Probst A.J."/>
            <person name="Ladd B."/>
            <person name="Jarett J.K."/>
            <person name="Geller-Mcgrath D.E."/>
            <person name="Sieber C.M."/>
            <person name="Emerson J.B."/>
            <person name="Anantharaman K."/>
            <person name="Thomas B.C."/>
            <person name="Malmstrom R."/>
            <person name="Stieglmeier M."/>
            <person name="Klingl A."/>
            <person name="Woyke T."/>
            <person name="Ryan C.M."/>
            <person name="Banfield J.F."/>
        </authorList>
    </citation>
    <scope>NUCLEOTIDE SEQUENCE [LARGE SCALE GENOMIC DNA]</scope>
    <source>
        <strain evidence="15">CG07_land_8_20_14_0_80_42_15</strain>
    </source>
</reference>
<sequence>MKIKDIVKATGGKLIKGNPNTPVEKLSIDSRTIPKDALFIAIKGERFDGHDFIKKALKKGAIGVIVSKLSLVTSHQSPVTIQVKDTIKALGDIARHRRVSSKTKVIAITGSNGKTTTKDILASILKKNSTVLSTRNNENNNIGLPLTMLRLKKEKFCVLEMGMNHFGEIEYLTKIALPDIGVITNIGPSHLEYLGSIEDVFKAKCELIENMDKGKILVIGGDDPYLNRIKKSNARVIKFGLRERNDFKATSVRFVKGGWNFDVKGKYNIRLNLLGRHNIYNALAAVAVGEILGLKIKDMQSSIKRFKPVYGRLELKEIKGIRIIDDTYNSNPASLNHAIEALTECETHGKRILVSGDMLELGETSKYFHESVAGVIKDSMIDMLITVGKNSRKTYLAAKKYGIKKDLKHFDKAEEAGRFLKNVTRRGDLVLVKGSRAMKMEGVIGCFTTSSTR</sequence>
<name>A0A2J0KV14_9BACT</name>
<dbReference type="EMBL" id="PEWV01000042">
    <property type="protein sequence ID" value="PIU41609.1"/>
    <property type="molecule type" value="Genomic_DNA"/>
</dbReference>
<evidence type="ECO:0000256" key="8">
    <source>
        <dbReference type="ARBA" id="ARBA00023306"/>
    </source>
</evidence>
<evidence type="ECO:0000256" key="9">
    <source>
        <dbReference type="ARBA" id="ARBA00023316"/>
    </source>
</evidence>
<dbReference type="InterPro" id="IPR005863">
    <property type="entry name" value="UDP-N-AcMur_synth"/>
</dbReference>
<dbReference type="InterPro" id="IPR004101">
    <property type="entry name" value="Mur_ligase_C"/>
</dbReference>
<keyword evidence="6 10" id="KW-0133">Cell shape</keyword>
<comment type="similarity">
    <text evidence="10">Belongs to the MurCDEF family. MurF subfamily.</text>
</comment>